<dbReference type="CDD" id="cd09917">
    <property type="entry name" value="F-box_SF"/>
    <property type="match status" value="1"/>
</dbReference>
<sequence length="318" mass="35428">MAASANIYHLADDLLVQILKKLDGESLGRCLAVSRHLNFLVHRVDQLTIELPFNFQAKIDDADLNKIYITEPFRELPRGIKKSFQAIKHLRIGHLQLVVPMEETQTGSGMVLKWVCEFDGHRVENCVIVGASQVKARTAATTDDLERTKAAIRGDIQSCLYDRAVDVVGDVYARYCLVECVERGFPTLELGGVLESVTVVDAKSQGSLRIRRQHVQEFGDGVEKALREEVLVEDQESEISAMGDQDLEMDAMEEEPELEIDAMEQDHELEIPALQEHGLEMDGTGENPLGEGPIVEEELAVKMRMRAAHETLLDLPGG</sequence>
<dbReference type="Gramene" id="ERM94183">
    <property type="protein sequence ID" value="ERM94183"/>
    <property type="gene ID" value="AMTR_s00010p00185340"/>
</dbReference>
<dbReference type="InterPro" id="IPR044809">
    <property type="entry name" value="AUF1-like"/>
</dbReference>
<dbReference type="AlphaFoldDB" id="W1NFG6"/>
<gene>
    <name evidence="2" type="ORF">AMTR_s00010p00185340</name>
</gene>
<dbReference type="HOGENOM" id="CLU_875346_0_0_1"/>
<dbReference type="SUPFAM" id="SSF81383">
    <property type="entry name" value="F-box domain"/>
    <property type="match status" value="1"/>
</dbReference>
<organism evidence="2 3">
    <name type="scientific">Amborella trichopoda</name>
    <dbReference type="NCBI Taxonomy" id="13333"/>
    <lineage>
        <taxon>Eukaryota</taxon>
        <taxon>Viridiplantae</taxon>
        <taxon>Streptophyta</taxon>
        <taxon>Embryophyta</taxon>
        <taxon>Tracheophyta</taxon>
        <taxon>Spermatophyta</taxon>
        <taxon>Magnoliopsida</taxon>
        <taxon>Amborellales</taxon>
        <taxon>Amborellaceae</taxon>
        <taxon>Amborella</taxon>
    </lineage>
</organism>
<evidence type="ECO:0000259" key="1">
    <source>
        <dbReference type="Pfam" id="PF00646"/>
    </source>
</evidence>
<dbReference type="STRING" id="13333.W1NFG6"/>
<accession>W1NFG6</accession>
<name>W1NFG6_AMBTC</name>
<dbReference type="InterPro" id="IPR036047">
    <property type="entry name" value="F-box-like_dom_sf"/>
</dbReference>
<dbReference type="EMBL" id="KI397513">
    <property type="protein sequence ID" value="ERM94183.1"/>
    <property type="molecule type" value="Genomic_DNA"/>
</dbReference>
<dbReference type="Proteomes" id="UP000017836">
    <property type="component" value="Unassembled WGS sequence"/>
</dbReference>
<proteinExistence type="predicted"/>
<evidence type="ECO:0000313" key="3">
    <source>
        <dbReference type="Proteomes" id="UP000017836"/>
    </source>
</evidence>
<dbReference type="Pfam" id="PF00646">
    <property type="entry name" value="F-box"/>
    <property type="match status" value="1"/>
</dbReference>
<dbReference type="InterPro" id="IPR001810">
    <property type="entry name" value="F-box_dom"/>
</dbReference>
<dbReference type="PANTHER" id="PTHR31215">
    <property type="entry name" value="OS05G0510400 PROTEIN-RELATED"/>
    <property type="match status" value="1"/>
</dbReference>
<keyword evidence="3" id="KW-1185">Reference proteome</keyword>
<feature type="domain" description="F-box" evidence="1">
    <location>
        <begin position="9"/>
        <end position="44"/>
    </location>
</feature>
<protein>
    <recommendedName>
        <fullName evidence="1">F-box domain-containing protein</fullName>
    </recommendedName>
</protein>
<evidence type="ECO:0000313" key="2">
    <source>
        <dbReference type="EMBL" id="ERM94183.1"/>
    </source>
</evidence>
<reference evidence="3" key="1">
    <citation type="journal article" date="2013" name="Science">
        <title>The Amborella genome and the evolution of flowering plants.</title>
        <authorList>
            <consortium name="Amborella Genome Project"/>
        </authorList>
    </citation>
    <scope>NUCLEOTIDE SEQUENCE [LARGE SCALE GENOMIC DNA]</scope>
</reference>